<dbReference type="InterPro" id="IPR016055">
    <property type="entry name" value="A-D-PHexomutase_a/b/a-I/II/III"/>
</dbReference>
<dbReference type="GeneID" id="29421922"/>
<dbReference type="SUPFAM" id="SSF53738">
    <property type="entry name" value="Phosphoglucomutase, first 3 domains"/>
    <property type="match status" value="3"/>
</dbReference>
<dbReference type="AlphaFoldDB" id="A0AAX0J1U5"/>
<dbReference type="InterPro" id="IPR005845">
    <property type="entry name" value="A-D-PHexomutase_a/b/a-II"/>
</dbReference>
<comment type="similarity">
    <text evidence="2 7">Belongs to the phosphohexose mutase family.</text>
</comment>
<evidence type="ECO:0000256" key="3">
    <source>
        <dbReference type="ARBA" id="ARBA00022553"/>
    </source>
</evidence>
<accession>A0AAX0J1U5</accession>
<evidence type="ECO:0000259" key="11">
    <source>
        <dbReference type="Pfam" id="PF02880"/>
    </source>
</evidence>
<dbReference type="InterPro" id="IPR005843">
    <property type="entry name" value="A-D-PHexomutase_C"/>
</dbReference>
<dbReference type="NCBIfam" id="TIGR01132">
    <property type="entry name" value="pgm"/>
    <property type="match status" value="1"/>
</dbReference>
<dbReference type="GO" id="GO:0005975">
    <property type="term" value="P:carbohydrate metabolic process"/>
    <property type="evidence" value="ECO:0007669"/>
    <property type="project" value="InterPro"/>
</dbReference>
<proteinExistence type="inferred from homology"/>
<dbReference type="EMBL" id="LJXR01000011">
    <property type="protein sequence ID" value="OKY22596.1"/>
    <property type="molecule type" value="Genomic_DNA"/>
</dbReference>
<dbReference type="PANTHER" id="PTHR45745">
    <property type="entry name" value="PHOSPHOMANNOMUTASE 45A"/>
    <property type="match status" value="1"/>
</dbReference>
<evidence type="ECO:0000256" key="2">
    <source>
        <dbReference type="ARBA" id="ARBA00010231"/>
    </source>
</evidence>
<gene>
    <name evidence="12" type="ORF">AOT42_10945</name>
</gene>
<dbReference type="Pfam" id="PF02878">
    <property type="entry name" value="PGM_PMM_I"/>
    <property type="match status" value="1"/>
</dbReference>
<dbReference type="Gene3D" id="3.30.310.50">
    <property type="entry name" value="Alpha-D-phosphohexomutase, C-terminal domain"/>
    <property type="match status" value="1"/>
</dbReference>
<organism evidence="12 13">
    <name type="scientific">Corynebacterium diphtheriae bv. gravis</name>
    <dbReference type="NCBI Taxonomy" id="1720349"/>
    <lineage>
        <taxon>Bacteria</taxon>
        <taxon>Bacillati</taxon>
        <taxon>Actinomycetota</taxon>
        <taxon>Actinomycetes</taxon>
        <taxon>Mycobacteriales</taxon>
        <taxon>Corynebacteriaceae</taxon>
        <taxon>Corynebacterium</taxon>
    </lineage>
</organism>
<evidence type="ECO:0000259" key="9">
    <source>
        <dbReference type="Pfam" id="PF02878"/>
    </source>
</evidence>
<dbReference type="GO" id="GO:0006166">
    <property type="term" value="P:purine ribonucleoside salvage"/>
    <property type="evidence" value="ECO:0007669"/>
    <property type="project" value="TreeGrafter"/>
</dbReference>
<evidence type="ECO:0000256" key="4">
    <source>
        <dbReference type="ARBA" id="ARBA00022723"/>
    </source>
</evidence>
<dbReference type="Gene3D" id="3.40.120.10">
    <property type="entry name" value="Alpha-D-Glucose-1,6-Bisphosphate, subunit A, domain 3"/>
    <property type="match status" value="3"/>
</dbReference>
<dbReference type="InterPro" id="IPR016066">
    <property type="entry name" value="A-D-PHexomutase_CS"/>
</dbReference>
<feature type="domain" description="Alpha-D-phosphohexomutase alpha/beta/alpha" evidence="10">
    <location>
        <begin position="211"/>
        <end position="316"/>
    </location>
</feature>
<evidence type="ECO:0000256" key="1">
    <source>
        <dbReference type="ARBA" id="ARBA00001946"/>
    </source>
</evidence>
<dbReference type="GO" id="GO:0000287">
    <property type="term" value="F:magnesium ion binding"/>
    <property type="evidence" value="ECO:0007669"/>
    <property type="project" value="InterPro"/>
</dbReference>
<dbReference type="FunFam" id="3.40.120.10:FF:000008">
    <property type="entry name" value="Alpha-D-glucose phosphate-specific phosphoglucomutase"/>
    <property type="match status" value="1"/>
</dbReference>
<evidence type="ECO:0000259" key="8">
    <source>
        <dbReference type="Pfam" id="PF00408"/>
    </source>
</evidence>
<keyword evidence="5 7" id="KW-0460">Magnesium</keyword>
<dbReference type="SUPFAM" id="SSF55957">
    <property type="entry name" value="Phosphoglucomutase, C-terminal domain"/>
    <property type="match status" value="1"/>
</dbReference>
<dbReference type="RefSeq" id="WP_014319279.1">
    <property type="nucleotide sequence ID" value="NZ_JADQVI010000018.1"/>
</dbReference>
<comment type="cofactor">
    <cofactor evidence="1">
        <name>Mg(2+)</name>
        <dbReference type="ChEBI" id="CHEBI:18420"/>
    </cofactor>
</comment>
<comment type="caution">
    <text evidence="12">The sequence shown here is derived from an EMBL/GenBank/DDBJ whole genome shotgun (WGS) entry which is preliminary data.</text>
</comment>
<evidence type="ECO:0000313" key="13">
    <source>
        <dbReference type="Proteomes" id="UP000186159"/>
    </source>
</evidence>
<dbReference type="Pfam" id="PF00408">
    <property type="entry name" value="PGM_PMM_IV"/>
    <property type="match status" value="1"/>
</dbReference>
<name>A0AAX0J1U5_CORDP</name>
<dbReference type="InterPro" id="IPR005844">
    <property type="entry name" value="A-D-PHexomutase_a/b/a-I"/>
</dbReference>
<dbReference type="Pfam" id="PF02880">
    <property type="entry name" value="PGM_PMM_III"/>
    <property type="match status" value="1"/>
</dbReference>
<dbReference type="InterPro" id="IPR005852">
    <property type="entry name" value="PGM_a-D-Glc-sp"/>
</dbReference>
<dbReference type="Pfam" id="PF02879">
    <property type="entry name" value="PGM_PMM_II"/>
    <property type="match status" value="1"/>
</dbReference>
<sequence>MAHERAGQLAQPQDLIDIAEVVTAYYTRTPDADNPDQQVAFGTSGHRGSSLDTAFNESHILAITQAIVEYRAQHHIGGPIFIGRDTHALSEPAMISALEVLLAHGIEVLVDDRGRYTPTPAVSHAILAYNAQRSDSSQYSDGIVITPSHNPPRDGGFKYNPPNGGPADTDATDWIADRANTLLREGLVSVKRTSVTGVLDPRVHRHNYMENYIADLPSVVDIDAIRNSGLAIGADPMGGASVDYWGAIAEKHSLNLTVVNPLVDATWRFMTLDTDGKIRMDCSSPDSMASLVHNRTKYDIATGNDADADRHGIVTPDAGLMNPNHYLAVAIDYLFSHRPQWNSSTAVGKTLVSSSMIDRVVADLGRKLVEVPVGFKWFVPGLVDGSVGFGGEESAGASFLRHNGTVWSTDKDGIILDLLASEITAVTGKTPSQRYEELAARFGSPAYARTDAPATRDQKAVLKKLSPEQVTATELAGEAITAKLTAAPGNGAAIGGLKVTTENAWFAARPSGTEDKYKIYAESFLGADHLAMVQREAQNLVSDVL</sequence>
<dbReference type="InterPro" id="IPR036900">
    <property type="entry name" value="A-D-PHexomutase_C_sf"/>
</dbReference>
<keyword evidence="4 7" id="KW-0479">Metal-binding</keyword>
<dbReference type="EC" id="5.4.2.2" evidence="12"/>
<dbReference type="PANTHER" id="PTHR45745:SF1">
    <property type="entry name" value="PHOSPHOGLUCOMUTASE 2B-RELATED"/>
    <property type="match status" value="1"/>
</dbReference>
<dbReference type="Proteomes" id="UP000186159">
    <property type="component" value="Unassembled WGS sequence"/>
</dbReference>
<protein>
    <submittedName>
        <fullName evidence="12">Phosphoglucomutase</fullName>
        <ecNumber evidence="12">5.4.2.2</ecNumber>
    </submittedName>
</protein>
<dbReference type="GO" id="GO:0004614">
    <property type="term" value="F:phosphoglucomutase activity"/>
    <property type="evidence" value="ECO:0007669"/>
    <property type="project" value="UniProtKB-EC"/>
</dbReference>
<feature type="domain" description="Alpha-D-phosphohexomutase C-terminal" evidence="8">
    <location>
        <begin position="484"/>
        <end position="534"/>
    </location>
</feature>
<feature type="domain" description="Alpha-D-phosphohexomutase alpha/beta/alpha" evidence="9">
    <location>
        <begin position="40"/>
        <end position="181"/>
    </location>
</feature>
<dbReference type="CDD" id="cd05801">
    <property type="entry name" value="PGM_like3"/>
    <property type="match status" value="1"/>
</dbReference>
<feature type="domain" description="Alpha-D-phosphohexomutase alpha/beta/alpha" evidence="11">
    <location>
        <begin position="322"/>
        <end position="441"/>
    </location>
</feature>
<evidence type="ECO:0000313" key="12">
    <source>
        <dbReference type="EMBL" id="OKY22596.1"/>
    </source>
</evidence>
<evidence type="ECO:0000256" key="6">
    <source>
        <dbReference type="ARBA" id="ARBA00023235"/>
    </source>
</evidence>
<keyword evidence="6 12" id="KW-0413">Isomerase</keyword>
<evidence type="ECO:0000259" key="10">
    <source>
        <dbReference type="Pfam" id="PF02879"/>
    </source>
</evidence>
<dbReference type="PROSITE" id="PS00710">
    <property type="entry name" value="PGM_PMM"/>
    <property type="match status" value="1"/>
</dbReference>
<dbReference type="GO" id="GO:0008973">
    <property type="term" value="F:phosphopentomutase activity"/>
    <property type="evidence" value="ECO:0007669"/>
    <property type="project" value="TreeGrafter"/>
</dbReference>
<keyword evidence="3" id="KW-0597">Phosphoprotein</keyword>
<evidence type="ECO:0000256" key="7">
    <source>
        <dbReference type="RuleBase" id="RU004326"/>
    </source>
</evidence>
<evidence type="ECO:0000256" key="5">
    <source>
        <dbReference type="ARBA" id="ARBA00022842"/>
    </source>
</evidence>
<dbReference type="InterPro" id="IPR005846">
    <property type="entry name" value="A-D-PHexomutase_a/b/a-III"/>
</dbReference>
<reference evidence="12 13" key="1">
    <citation type="submission" date="2015-09" db="EMBL/GenBank/DDBJ databases">
        <title>Genome sequencing of Corynebacterium diphtheriae Bv. Gravis strain DSM 44123.</title>
        <authorList>
            <person name="Sangal V."/>
            <person name="Burkovski A."/>
        </authorList>
    </citation>
    <scope>NUCLEOTIDE SEQUENCE [LARGE SCALE GENOMIC DNA]</scope>
    <source>
        <strain evidence="12 13">DSM 44123</strain>
    </source>
</reference>